<reference evidence="1" key="1">
    <citation type="submission" date="2020-05" db="EMBL/GenBank/DDBJ databases">
        <authorList>
            <person name="Chiriac C."/>
            <person name="Salcher M."/>
            <person name="Ghai R."/>
            <person name="Kavagutti S V."/>
        </authorList>
    </citation>
    <scope>NUCLEOTIDE SEQUENCE</scope>
</reference>
<sequence>MAKVVLKDAFVSINSVDLSDHVASVTLTSTDDVVETTGMGANSKTRVAGLTDNSISIEFHQDFVTSSVEATIFPLLGTVTTVLVRPTSAVVGATNPSYTMSALVSEWTPIDGTVGALATSKVTWPISGAITKAVA</sequence>
<evidence type="ECO:0008006" key="3">
    <source>
        <dbReference type="Google" id="ProtNLM"/>
    </source>
</evidence>
<organism evidence="1">
    <name type="scientific">uncultured Caudovirales phage</name>
    <dbReference type="NCBI Taxonomy" id="2100421"/>
    <lineage>
        <taxon>Viruses</taxon>
        <taxon>Duplodnaviria</taxon>
        <taxon>Heunggongvirae</taxon>
        <taxon>Uroviricota</taxon>
        <taxon>Caudoviricetes</taxon>
        <taxon>Peduoviridae</taxon>
        <taxon>Maltschvirus</taxon>
        <taxon>Maltschvirus maltsch</taxon>
    </lineage>
</organism>
<dbReference type="EMBL" id="LR797480">
    <property type="protein sequence ID" value="CAB4219669.1"/>
    <property type="molecule type" value="Genomic_DNA"/>
</dbReference>
<accession>A0A6J5SK19</accession>
<proteinExistence type="predicted"/>
<dbReference type="EMBL" id="LR797420">
    <property type="protein sequence ID" value="CAB4214900.1"/>
    <property type="molecule type" value="Genomic_DNA"/>
</dbReference>
<name>A0A6J5SK19_9CAUD</name>
<protein>
    <recommendedName>
        <fullName evidence="3">Phage major tail protein TP901-1</fullName>
    </recommendedName>
</protein>
<gene>
    <name evidence="1" type="ORF">UFOVP1467_3</name>
    <name evidence="2" type="ORF">UFOVP1616_50</name>
</gene>
<evidence type="ECO:0000313" key="2">
    <source>
        <dbReference type="EMBL" id="CAB4219669.1"/>
    </source>
</evidence>
<evidence type="ECO:0000313" key="1">
    <source>
        <dbReference type="EMBL" id="CAB4214900.1"/>
    </source>
</evidence>